<dbReference type="AlphaFoldDB" id="A0A7W3JP75"/>
<protein>
    <submittedName>
        <fullName evidence="2">Very-short-patch-repair endonuclease</fullName>
    </submittedName>
</protein>
<keyword evidence="2" id="KW-0540">Nuclease</keyword>
<dbReference type="Gene3D" id="3.40.960.10">
    <property type="entry name" value="VSR Endonuclease"/>
    <property type="match status" value="1"/>
</dbReference>
<accession>A0A7W3JP75</accession>
<dbReference type="GO" id="GO:0004519">
    <property type="term" value="F:endonuclease activity"/>
    <property type="evidence" value="ECO:0007669"/>
    <property type="project" value="UniProtKB-KW"/>
</dbReference>
<gene>
    <name evidence="2" type="ORF">FHX48_001528</name>
</gene>
<name>A0A7W3JP75_9MICO</name>
<keyword evidence="2" id="KW-0378">Hydrolase</keyword>
<dbReference type="Pfam" id="PF04480">
    <property type="entry name" value="DUF559"/>
    <property type="match status" value="1"/>
</dbReference>
<sequence length="126" mass="13545">MPAAVRPLIDFSRADADSGLETLVRYRLHLLGIECLSQVRLTGVGVVDLIVGDRLIVEADGSTHDGPGRHRDRVRDAAALALGFVTLRFDTAMILHDWPAAEAAIISALSLGLHESPLGLRVRSSL</sequence>
<evidence type="ECO:0000313" key="3">
    <source>
        <dbReference type="Proteomes" id="UP000526083"/>
    </source>
</evidence>
<evidence type="ECO:0000259" key="1">
    <source>
        <dbReference type="Pfam" id="PF04480"/>
    </source>
</evidence>
<organism evidence="2 3">
    <name type="scientific">Microbacterium halimionae</name>
    <dbReference type="NCBI Taxonomy" id="1526413"/>
    <lineage>
        <taxon>Bacteria</taxon>
        <taxon>Bacillati</taxon>
        <taxon>Actinomycetota</taxon>
        <taxon>Actinomycetes</taxon>
        <taxon>Micrococcales</taxon>
        <taxon>Microbacteriaceae</taxon>
        <taxon>Microbacterium</taxon>
    </lineage>
</organism>
<proteinExistence type="predicted"/>
<keyword evidence="3" id="KW-1185">Reference proteome</keyword>
<dbReference type="InterPro" id="IPR007569">
    <property type="entry name" value="DUF559"/>
</dbReference>
<dbReference type="RefSeq" id="WP_310734834.1">
    <property type="nucleotide sequence ID" value="NZ_JACGWY010000002.1"/>
</dbReference>
<feature type="domain" description="DUF559" evidence="1">
    <location>
        <begin position="29"/>
        <end position="108"/>
    </location>
</feature>
<dbReference type="Proteomes" id="UP000526083">
    <property type="component" value="Unassembled WGS sequence"/>
</dbReference>
<dbReference type="EMBL" id="JACGWY010000002">
    <property type="protein sequence ID" value="MBA8816455.1"/>
    <property type="molecule type" value="Genomic_DNA"/>
</dbReference>
<dbReference type="SUPFAM" id="SSF52980">
    <property type="entry name" value="Restriction endonuclease-like"/>
    <property type="match status" value="1"/>
</dbReference>
<dbReference type="InterPro" id="IPR011335">
    <property type="entry name" value="Restrct_endonuc-II-like"/>
</dbReference>
<evidence type="ECO:0000313" key="2">
    <source>
        <dbReference type="EMBL" id="MBA8816455.1"/>
    </source>
</evidence>
<keyword evidence="2" id="KW-0255">Endonuclease</keyword>
<reference evidence="2 3" key="1">
    <citation type="submission" date="2020-07" db="EMBL/GenBank/DDBJ databases">
        <title>Sequencing the genomes of 1000 actinobacteria strains.</title>
        <authorList>
            <person name="Klenk H.-P."/>
        </authorList>
    </citation>
    <scope>NUCLEOTIDE SEQUENCE [LARGE SCALE GENOMIC DNA]</scope>
    <source>
        <strain evidence="2 3">DSM 27576</strain>
    </source>
</reference>
<comment type="caution">
    <text evidence="2">The sequence shown here is derived from an EMBL/GenBank/DDBJ whole genome shotgun (WGS) entry which is preliminary data.</text>
</comment>